<organism evidence="1 2">
    <name type="scientific">Arthrobacter gandavensis</name>
    <dbReference type="NCBI Taxonomy" id="169960"/>
    <lineage>
        <taxon>Bacteria</taxon>
        <taxon>Bacillati</taxon>
        <taxon>Actinomycetota</taxon>
        <taxon>Actinomycetes</taxon>
        <taxon>Micrococcales</taxon>
        <taxon>Micrococcaceae</taxon>
        <taxon>Arthrobacter</taxon>
    </lineage>
</organism>
<dbReference type="Proteomes" id="UP001500784">
    <property type="component" value="Unassembled WGS sequence"/>
</dbReference>
<protein>
    <submittedName>
        <fullName evidence="1">Uncharacterized protein</fullName>
    </submittedName>
</protein>
<accession>A0ABN2NYT3</accession>
<sequence>MFIGWSLHGETGSTGYSFDGDPAEVLKKTEAAALQKLYDLARKVTASRD</sequence>
<proteinExistence type="predicted"/>
<name>A0ABN2NYT3_9MICC</name>
<comment type="caution">
    <text evidence="1">The sequence shown here is derived from an EMBL/GenBank/DDBJ whole genome shotgun (WGS) entry which is preliminary data.</text>
</comment>
<evidence type="ECO:0000313" key="2">
    <source>
        <dbReference type="Proteomes" id="UP001500784"/>
    </source>
</evidence>
<keyword evidence="2" id="KW-1185">Reference proteome</keyword>
<evidence type="ECO:0000313" key="1">
    <source>
        <dbReference type="EMBL" id="GAA1907266.1"/>
    </source>
</evidence>
<reference evidence="1 2" key="1">
    <citation type="journal article" date="2019" name="Int. J. Syst. Evol. Microbiol.">
        <title>The Global Catalogue of Microorganisms (GCM) 10K type strain sequencing project: providing services to taxonomists for standard genome sequencing and annotation.</title>
        <authorList>
            <consortium name="The Broad Institute Genomics Platform"/>
            <consortium name="The Broad Institute Genome Sequencing Center for Infectious Disease"/>
            <person name="Wu L."/>
            <person name="Ma J."/>
        </authorList>
    </citation>
    <scope>NUCLEOTIDE SEQUENCE [LARGE SCALE GENOMIC DNA]</scope>
    <source>
        <strain evidence="1 2">JCM 13316</strain>
    </source>
</reference>
<gene>
    <name evidence="1" type="ORF">GCM10009688_09080</name>
</gene>
<dbReference type="EMBL" id="BAAALV010000002">
    <property type="protein sequence ID" value="GAA1907266.1"/>
    <property type="molecule type" value="Genomic_DNA"/>
</dbReference>